<dbReference type="AlphaFoldDB" id="A0A9W8ZMS6"/>
<protein>
    <submittedName>
        <fullName evidence="2">Uncharacterized protein</fullName>
    </submittedName>
</protein>
<evidence type="ECO:0000313" key="3">
    <source>
        <dbReference type="Proteomes" id="UP001140510"/>
    </source>
</evidence>
<reference evidence="2" key="1">
    <citation type="submission" date="2022-10" db="EMBL/GenBank/DDBJ databases">
        <title>Tapping the CABI collections for fungal endophytes: first genome assemblies for Collariella, Neodidymelliopsis, Ascochyta clinopodiicola, Didymella pomorum, Didymosphaeria variabile, Neocosmospora piperis and Neocucurbitaria cava.</title>
        <authorList>
            <person name="Hill R."/>
        </authorList>
    </citation>
    <scope>NUCLEOTIDE SEQUENCE</scope>
    <source>
        <strain evidence="2">IMI 355091</strain>
    </source>
</reference>
<evidence type="ECO:0000256" key="1">
    <source>
        <dbReference type="SAM" id="MobiDB-lite"/>
    </source>
</evidence>
<evidence type="ECO:0000313" key="2">
    <source>
        <dbReference type="EMBL" id="KAJ4412839.1"/>
    </source>
</evidence>
<accession>A0A9W8ZMS6</accession>
<keyword evidence="3" id="KW-1185">Reference proteome</keyword>
<comment type="caution">
    <text evidence="2">The sequence shown here is derived from an EMBL/GenBank/DDBJ whole genome shotgun (WGS) entry which is preliminary data.</text>
</comment>
<feature type="region of interest" description="Disordered" evidence="1">
    <location>
        <begin position="124"/>
        <end position="155"/>
    </location>
</feature>
<feature type="compositionally biased region" description="Basic and acidic residues" evidence="1">
    <location>
        <begin position="128"/>
        <end position="140"/>
    </location>
</feature>
<dbReference type="Proteomes" id="UP001140510">
    <property type="component" value="Unassembled WGS sequence"/>
</dbReference>
<organism evidence="2 3">
    <name type="scientific">Didymella pomorum</name>
    <dbReference type="NCBI Taxonomy" id="749634"/>
    <lineage>
        <taxon>Eukaryota</taxon>
        <taxon>Fungi</taxon>
        <taxon>Dikarya</taxon>
        <taxon>Ascomycota</taxon>
        <taxon>Pezizomycotina</taxon>
        <taxon>Dothideomycetes</taxon>
        <taxon>Pleosporomycetidae</taxon>
        <taxon>Pleosporales</taxon>
        <taxon>Pleosporineae</taxon>
        <taxon>Didymellaceae</taxon>
        <taxon>Didymella</taxon>
    </lineage>
</organism>
<gene>
    <name evidence="2" type="ORF">N0V91_000601</name>
</gene>
<dbReference type="OrthoDB" id="3792077at2759"/>
<dbReference type="EMBL" id="JAPEVA010000002">
    <property type="protein sequence ID" value="KAJ4412839.1"/>
    <property type="molecule type" value="Genomic_DNA"/>
</dbReference>
<sequence length="172" mass="18460">MSSAQTFTTLKSQIISLATALYGTTSTPSQAFDVLPFSQPRLTPNGTPLKSSLTHGAALIYYTGPASSPHVSWEMISYADSQSSVQAGAQRLLEDMQRGVGDVISGLVKRGDWAVRHKTVPDLAIGEQHGEDDEHAHRDSGYGNELGEERWGQPLGDIAEGEEYAQRGGAVM</sequence>
<name>A0A9W8ZMS6_9PLEO</name>
<proteinExistence type="predicted"/>